<organism evidence="1 2">
    <name type="scientific">Microcoleus anatoxicus PTRS2</name>
    <dbReference type="NCBI Taxonomy" id="2705321"/>
    <lineage>
        <taxon>Bacteria</taxon>
        <taxon>Bacillati</taxon>
        <taxon>Cyanobacteriota</taxon>
        <taxon>Cyanophyceae</taxon>
        <taxon>Oscillatoriophycideae</taxon>
        <taxon>Oscillatoriales</taxon>
        <taxon>Microcoleaceae</taxon>
        <taxon>Microcoleus</taxon>
        <taxon>Microcoleus anatoxicus</taxon>
    </lineage>
</organism>
<accession>A0ABU8YNF0</accession>
<name>A0ABU8YNF0_9CYAN</name>
<protein>
    <submittedName>
        <fullName evidence="1">Uncharacterized protein</fullName>
    </submittedName>
</protein>
<proteinExistence type="predicted"/>
<dbReference type="RefSeq" id="WP_340523708.1">
    <property type="nucleotide sequence ID" value="NZ_JBBLXS010000165.1"/>
</dbReference>
<reference evidence="1 2" key="1">
    <citation type="journal article" date="2020" name="Harmful Algae">
        <title>Molecular and morphological characterization of a novel dihydroanatoxin-a producing Microcoleus species (cyanobacteria) from the Russian River, California, USA.</title>
        <authorList>
            <person name="Conklin K.Y."/>
            <person name="Stancheva R."/>
            <person name="Otten T.G."/>
            <person name="Fadness R."/>
            <person name="Boyer G.L."/>
            <person name="Read B."/>
            <person name="Zhang X."/>
            <person name="Sheath R.G."/>
        </authorList>
    </citation>
    <scope>NUCLEOTIDE SEQUENCE [LARGE SCALE GENOMIC DNA]</scope>
    <source>
        <strain evidence="1 2">PTRS2</strain>
    </source>
</reference>
<dbReference type="EMBL" id="JBBLXS010000165">
    <property type="protein sequence ID" value="MEK0185940.1"/>
    <property type="molecule type" value="Genomic_DNA"/>
</dbReference>
<keyword evidence="2" id="KW-1185">Reference proteome</keyword>
<gene>
    <name evidence="1" type="ORF">WMG39_13950</name>
</gene>
<evidence type="ECO:0000313" key="2">
    <source>
        <dbReference type="Proteomes" id="UP001384579"/>
    </source>
</evidence>
<sequence length="65" mass="7389">MNLSPDWVLVFAKYSIDSEKPGFLILRDRTSPRAQKPGFCDNLCIPTEIFRKKPGFLIHAIAPLD</sequence>
<comment type="caution">
    <text evidence="1">The sequence shown here is derived from an EMBL/GenBank/DDBJ whole genome shotgun (WGS) entry which is preliminary data.</text>
</comment>
<evidence type="ECO:0000313" key="1">
    <source>
        <dbReference type="EMBL" id="MEK0185940.1"/>
    </source>
</evidence>
<dbReference type="Proteomes" id="UP001384579">
    <property type="component" value="Unassembled WGS sequence"/>
</dbReference>